<organism evidence="2 3">
    <name type="scientific">Haemaphysalis longicornis</name>
    <name type="common">Bush tick</name>
    <dbReference type="NCBI Taxonomy" id="44386"/>
    <lineage>
        <taxon>Eukaryota</taxon>
        <taxon>Metazoa</taxon>
        <taxon>Ecdysozoa</taxon>
        <taxon>Arthropoda</taxon>
        <taxon>Chelicerata</taxon>
        <taxon>Arachnida</taxon>
        <taxon>Acari</taxon>
        <taxon>Parasitiformes</taxon>
        <taxon>Ixodida</taxon>
        <taxon>Ixodoidea</taxon>
        <taxon>Ixodidae</taxon>
        <taxon>Haemaphysalinae</taxon>
        <taxon>Haemaphysalis</taxon>
    </lineage>
</organism>
<keyword evidence="3" id="KW-1185">Reference proteome</keyword>
<keyword evidence="1" id="KW-0812">Transmembrane</keyword>
<proteinExistence type="predicted"/>
<keyword evidence="1" id="KW-1133">Transmembrane helix</keyword>
<name>A0A9J6GRL7_HAELO</name>
<accession>A0A9J6GRL7</accession>
<sequence length="82" mass="9140">MPGVTRLVVLFHLSCVMMVFSFVAGSFAGTFNIIRSGPEVSELLFVVYLSYVSHISLARQLDMNGKYAVRDRKIELAKAEVL</sequence>
<dbReference type="EMBL" id="JABSTR010000008">
    <property type="protein sequence ID" value="KAH9377368.1"/>
    <property type="molecule type" value="Genomic_DNA"/>
</dbReference>
<feature type="transmembrane region" description="Helical" evidence="1">
    <location>
        <begin position="40"/>
        <end position="58"/>
    </location>
</feature>
<reference evidence="2 3" key="1">
    <citation type="journal article" date="2020" name="Cell">
        <title>Large-Scale Comparative Analyses of Tick Genomes Elucidate Their Genetic Diversity and Vector Capacities.</title>
        <authorList>
            <consortium name="Tick Genome and Microbiome Consortium (TIGMIC)"/>
            <person name="Jia N."/>
            <person name="Wang J."/>
            <person name="Shi W."/>
            <person name="Du L."/>
            <person name="Sun Y."/>
            <person name="Zhan W."/>
            <person name="Jiang J.F."/>
            <person name="Wang Q."/>
            <person name="Zhang B."/>
            <person name="Ji P."/>
            <person name="Bell-Sakyi L."/>
            <person name="Cui X.M."/>
            <person name="Yuan T.T."/>
            <person name="Jiang B.G."/>
            <person name="Yang W.F."/>
            <person name="Lam T.T."/>
            <person name="Chang Q.C."/>
            <person name="Ding S.J."/>
            <person name="Wang X.J."/>
            <person name="Zhu J.G."/>
            <person name="Ruan X.D."/>
            <person name="Zhao L."/>
            <person name="Wei J.T."/>
            <person name="Ye R.Z."/>
            <person name="Que T.C."/>
            <person name="Du C.H."/>
            <person name="Zhou Y.H."/>
            <person name="Cheng J.X."/>
            <person name="Dai P.F."/>
            <person name="Guo W.B."/>
            <person name="Han X.H."/>
            <person name="Huang E.J."/>
            <person name="Li L.F."/>
            <person name="Wei W."/>
            <person name="Gao Y.C."/>
            <person name="Liu J.Z."/>
            <person name="Shao H.Z."/>
            <person name="Wang X."/>
            <person name="Wang C.C."/>
            <person name="Yang T.C."/>
            <person name="Huo Q.B."/>
            <person name="Li W."/>
            <person name="Chen H.Y."/>
            <person name="Chen S.E."/>
            <person name="Zhou L.G."/>
            <person name="Ni X.B."/>
            <person name="Tian J.H."/>
            <person name="Sheng Y."/>
            <person name="Liu T."/>
            <person name="Pan Y.S."/>
            <person name="Xia L.Y."/>
            <person name="Li J."/>
            <person name="Zhao F."/>
            <person name="Cao W.C."/>
        </authorList>
    </citation>
    <scope>NUCLEOTIDE SEQUENCE [LARGE SCALE GENOMIC DNA]</scope>
    <source>
        <strain evidence="2">HaeL-2018</strain>
    </source>
</reference>
<evidence type="ECO:0000256" key="1">
    <source>
        <dbReference type="SAM" id="Phobius"/>
    </source>
</evidence>
<keyword evidence="1" id="KW-0472">Membrane</keyword>
<gene>
    <name evidence="2" type="ORF">HPB48_021315</name>
</gene>
<evidence type="ECO:0000313" key="3">
    <source>
        <dbReference type="Proteomes" id="UP000821853"/>
    </source>
</evidence>
<evidence type="ECO:0000313" key="2">
    <source>
        <dbReference type="EMBL" id="KAH9377368.1"/>
    </source>
</evidence>
<comment type="caution">
    <text evidence="2">The sequence shown here is derived from an EMBL/GenBank/DDBJ whole genome shotgun (WGS) entry which is preliminary data.</text>
</comment>
<protein>
    <submittedName>
        <fullName evidence="2">Uncharacterized protein</fullName>
    </submittedName>
</protein>
<dbReference type="Proteomes" id="UP000821853">
    <property type="component" value="Unassembled WGS sequence"/>
</dbReference>
<dbReference type="VEuPathDB" id="VectorBase:HLOH_064181"/>
<feature type="transmembrane region" description="Helical" evidence="1">
    <location>
        <begin position="7"/>
        <end position="34"/>
    </location>
</feature>
<dbReference type="AlphaFoldDB" id="A0A9J6GRL7"/>